<dbReference type="PANTHER" id="PTHR14499">
    <property type="entry name" value="POTASSIUM CHANNEL TETRAMERIZATION DOMAIN-CONTAINING"/>
    <property type="match status" value="1"/>
</dbReference>
<dbReference type="Proteomes" id="UP000613177">
    <property type="component" value="Unassembled WGS sequence"/>
</dbReference>
<dbReference type="InterPro" id="IPR000210">
    <property type="entry name" value="BTB/POZ_dom"/>
</dbReference>
<name>A0A8H7SJQ8_9FUNG</name>
<comment type="caution">
    <text evidence="2">The sequence shown here is derived from an EMBL/GenBank/DDBJ whole genome shotgun (WGS) entry which is preliminary data.</text>
</comment>
<feature type="domain" description="BTB" evidence="1">
    <location>
        <begin position="10"/>
        <end position="104"/>
    </location>
</feature>
<protein>
    <recommendedName>
        <fullName evidence="1">BTB domain-containing protein</fullName>
    </recommendedName>
</protein>
<evidence type="ECO:0000259" key="1">
    <source>
        <dbReference type="SMART" id="SM00225"/>
    </source>
</evidence>
<dbReference type="SMART" id="SM00225">
    <property type="entry name" value="BTB"/>
    <property type="match status" value="1"/>
</dbReference>
<accession>A0A8H7SJQ8</accession>
<organism evidence="2 3">
    <name type="scientific">Thamnidium elegans</name>
    <dbReference type="NCBI Taxonomy" id="101142"/>
    <lineage>
        <taxon>Eukaryota</taxon>
        <taxon>Fungi</taxon>
        <taxon>Fungi incertae sedis</taxon>
        <taxon>Mucoromycota</taxon>
        <taxon>Mucoromycotina</taxon>
        <taxon>Mucoromycetes</taxon>
        <taxon>Mucorales</taxon>
        <taxon>Mucorineae</taxon>
        <taxon>Mucoraceae</taxon>
        <taxon>Thamnidium</taxon>
    </lineage>
</organism>
<dbReference type="Gene3D" id="3.30.710.10">
    <property type="entry name" value="Potassium Channel Kv1.1, Chain A"/>
    <property type="match status" value="1"/>
</dbReference>
<proteinExistence type="predicted"/>
<dbReference type="AlphaFoldDB" id="A0A8H7SJQ8"/>
<keyword evidence="3" id="KW-1185">Reference proteome</keyword>
<gene>
    <name evidence="2" type="ORF">INT48_004787</name>
</gene>
<dbReference type="Pfam" id="PF02214">
    <property type="entry name" value="BTB_2"/>
    <property type="match status" value="1"/>
</dbReference>
<evidence type="ECO:0000313" key="2">
    <source>
        <dbReference type="EMBL" id="KAG2230734.1"/>
    </source>
</evidence>
<reference evidence="2" key="1">
    <citation type="submission" date="2021-01" db="EMBL/GenBank/DDBJ databases">
        <title>Metabolic potential, ecology and presence of endohyphal bacteria is reflected in genomic diversity of Mucoromycotina.</title>
        <authorList>
            <person name="Muszewska A."/>
            <person name="Okrasinska A."/>
            <person name="Steczkiewicz K."/>
            <person name="Drgas O."/>
            <person name="Orlowska M."/>
            <person name="Perlinska-Lenart U."/>
            <person name="Aleksandrzak-Piekarczyk T."/>
            <person name="Szatraj K."/>
            <person name="Zielenkiewicz U."/>
            <person name="Pilsyk S."/>
            <person name="Malc E."/>
            <person name="Mieczkowski P."/>
            <person name="Kruszewska J.S."/>
            <person name="Biernat P."/>
            <person name="Pawlowska J."/>
        </authorList>
    </citation>
    <scope>NUCLEOTIDE SEQUENCE</scope>
    <source>
        <strain evidence="2">WA0000018081</strain>
    </source>
</reference>
<dbReference type="SUPFAM" id="SSF54695">
    <property type="entry name" value="POZ domain"/>
    <property type="match status" value="1"/>
</dbReference>
<dbReference type="PANTHER" id="PTHR14499:SF136">
    <property type="entry name" value="GH08630P"/>
    <property type="match status" value="1"/>
</dbReference>
<sequence>MVITGVAVNFIVTLDVGGTVYRTTANTLIGKSQYFSNRVELNEWGQKEIFIDRDGFLFRYIPLYLRTGELDIEKKHWKSVKKEAEFYQIPTLVAMLHEMINKEQPKKTVYKLSDEYEFSRFSNIDINSSTGNITDCTAVGSGKRFITSIQCDTAPYKCPPGIHGFQSNYQCGAACNEAGRNRSSKKNIMYLVSTTE</sequence>
<dbReference type="InterPro" id="IPR011333">
    <property type="entry name" value="SKP1/BTB/POZ_sf"/>
</dbReference>
<dbReference type="InterPro" id="IPR003131">
    <property type="entry name" value="T1-type_BTB"/>
</dbReference>
<evidence type="ECO:0000313" key="3">
    <source>
        <dbReference type="Proteomes" id="UP000613177"/>
    </source>
</evidence>
<dbReference type="EMBL" id="JAEPRE010000186">
    <property type="protein sequence ID" value="KAG2230734.1"/>
    <property type="molecule type" value="Genomic_DNA"/>
</dbReference>
<dbReference type="GO" id="GO:0051260">
    <property type="term" value="P:protein homooligomerization"/>
    <property type="evidence" value="ECO:0007669"/>
    <property type="project" value="InterPro"/>
</dbReference>